<gene>
    <name evidence="2" type="ORF">KVG85_19430</name>
</gene>
<name>A0ABS6RS94_9PSED</name>
<dbReference type="EMBL" id="JAHSTX010000001">
    <property type="protein sequence ID" value="MBV4548275.1"/>
    <property type="molecule type" value="Genomic_DNA"/>
</dbReference>
<keyword evidence="3" id="KW-1185">Reference proteome</keyword>
<organism evidence="2 3">
    <name type="scientific">Pseudomonas triticicola</name>
    <dbReference type="NCBI Taxonomy" id="2842345"/>
    <lineage>
        <taxon>Bacteria</taxon>
        <taxon>Pseudomonadati</taxon>
        <taxon>Pseudomonadota</taxon>
        <taxon>Gammaproteobacteria</taxon>
        <taxon>Pseudomonadales</taxon>
        <taxon>Pseudomonadaceae</taxon>
        <taxon>Pseudomonas</taxon>
    </lineage>
</organism>
<sequence>MALPRENAHYRAIANALEDTVAAKIDRIAQLLNCPEKGEQMRRAVTETRKEFLLNQPEEDLVEEDEVFDEAEEEGDDDEYDEFDWTTE</sequence>
<dbReference type="RefSeq" id="WP_217864697.1">
    <property type="nucleotide sequence ID" value="NZ_JAHSTX010000001.1"/>
</dbReference>
<feature type="compositionally biased region" description="Acidic residues" evidence="1">
    <location>
        <begin position="57"/>
        <end position="88"/>
    </location>
</feature>
<feature type="region of interest" description="Disordered" evidence="1">
    <location>
        <begin position="55"/>
        <end position="88"/>
    </location>
</feature>
<comment type="caution">
    <text evidence="2">The sequence shown here is derived from an EMBL/GenBank/DDBJ whole genome shotgun (WGS) entry which is preliminary data.</text>
</comment>
<reference evidence="2" key="1">
    <citation type="submission" date="2021-06" db="EMBL/GenBank/DDBJ databases">
        <title>Updating the genus Pseudomonas: Description of 43 new species and partition of the Pseudomonas putida group.</title>
        <authorList>
            <person name="Girard L."/>
            <person name="Lood C."/>
            <person name="Vandamme P."/>
            <person name="Rokni-Zadeh H."/>
            <person name="Van Noort V."/>
            <person name="Hofte M."/>
            <person name="Lavigne R."/>
            <person name="De Mot R."/>
        </authorList>
    </citation>
    <scope>NUCLEOTIDE SEQUENCE</scope>
    <source>
        <strain evidence="2">SWRI88</strain>
    </source>
</reference>
<evidence type="ECO:0000313" key="2">
    <source>
        <dbReference type="EMBL" id="MBV4548275.1"/>
    </source>
</evidence>
<evidence type="ECO:0000256" key="1">
    <source>
        <dbReference type="SAM" id="MobiDB-lite"/>
    </source>
</evidence>
<protein>
    <submittedName>
        <fullName evidence="2">Uncharacterized protein</fullName>
    </submittedName>
</protein>
<evidence type="ECO:0000313" key="3">
    <source>
        <dbReference type="Proteomes" id="UP001048763"/>
    </source>
</evidence>
<accession>A0ABS6RS94</accession>
<dbReference type="Proteomes" id="UP001048763">
    <property type="component" value="Unassembled WGS sequence"/>
</dbReference>
<proteinExistence type="predicted"/>